<evidence type="ECO:0000256" key="3">
    <source>
        <dbReference type="ARBA" id="ARBA00022692"/>
    </source>
</evidence>
<dbReference type="Pfam" id="PF01618">
    <property type="entry name" value="MotA_ExbB"/>
    <property type="match status" value="1"/>
</dbReference>
<accession>C2MAF4</accession>
<keyword evidence="4 7" id="KW-1133">Transmembrane helix</keyword>
<keyword evidence="6" id="KW-0813">Transport</keyword>
<evidence type="ECO:0000256" key="4">
    <source>
        <dbReference type="ARBA" id="ARBA00022989"/>
    </source>
</evidence>
<proteinExistence type="inferred from homology"/>
<evidence type="ECO:0000256" key="6">
    <source>
        <dbReference type="RuleBase" id="RU004057"/>
    </source>
</evidence>
<dbReference type="RefSeq" id="WP_007364864.1">
    <property type="nucleotide sequence ID" value="NZ_ACLR01000088.1"/>
</dbReference>
<gene>
    <name evidence="9" type="ORF">PORUE0001_1228</name>
</gene>
<feature type="transmembrane region" description="Helical" evidence="7">
    <location>
        <begin position="130"/>
        <end position="155"/>
    </location>
</feature>
<name>C2MAF4_9PORP</name>
<evidence type="ECO:0000313" key="10">
    <source>
        <dbReference type="Proteomes" id="UP000003303"/>
    </source>
</evidence>
<dbReference type="EMBL" id="ACLR01000088">
    <property type="protein sequence ID" value="EEK17289.1"/>
    <property type="molecule type" value="Genomic_DNA"/>
</dbReference>
<comment type="subcellular location">
    <subcellularLocation>
        <location evidence="1">Cell membrane</location>
        <topology evidence="1">Multi-pass membrane protein</topology>
    </subcellularLocation>
    <subcellularLocation>
        <location evidence="6">Membrane</location>
        <topology evidence="6">Multi-pass membrane protein</topology>
    </subcellularLocation>
</comment>
<keyword evidence="5 7" id="KW-0472">Membrane</keyword>
<feature type="transmembrane region" description="Helical" evidence="7">
    <location>
        <begin position="30"/>
        <end position="51"/>
    </location>
</feature>
<feature type="domain" description="MotA/TolQ/ExbB proton channel" evidence="8">
    <location>
        <begin position="89"/>
        <end position="211"/>
    </location>
</feature>
<dbReference type="STRING" id="596327.PORUE0001_1228"/>
<dbReference type="GO" id="GO:0005886">
    <property type="term" value="C:plasma membrane"/>
    <property type="evidence" value="ECO:0007669"/>
    <property type="project" value="UniProtKB-SubCell"/>
</dbReference>
<evidence type="ECO:0000256" key="5">
    <source>
        <dbReference type="ARBA" id="ARBA00023136"/>
    </source>
</evidence>
<dbReference type="OrthoDB" id="4045at2"/>
<keyword evidence="3 7" id="KW-0812">Transmembrane</keyword>
<evidence type="ECO:0000259" key="8">
    <source>
        <dbReference type="Pfam" id="PF01618"/>
    </source>
</evidence>
<protein>
    <submittedName>
        <fullName evidence="9">Transporter, MotA/TolQ/ExbB proton channel family protein</fullName>
    </submittedName>
</protein>
<keyword evidence="2" id="KW-1003">Cell membrane</keyword>
<dbReference type="GO" id="GO:0017038">
    <property type="term" value="P:protein import"/>
    <property type="evidence" value="ECO:0007669"/>
    <property type="project" value="TreeGrafter"/>
</dbReference>
<organism evidence="9 10">
    <name type="scientific">Porphyromonas uenonis 60-3</name>
    <dbReference type="NCBI Taxonomy" id="596327"/>
    <lineage>
        <taxon>Bacteria</taxon>
        <taxon>Pseudomonadati</taxon>
        <taxon>Bacteroidota</taxon>
        <taxon>Bacteroidia</taxon>
        <taxon>Bacteroidales</taxon>
        <taxon>Porphyromonadaceae</taxon>
        <taxon>Porphyromonas</taxon>
    </lineage>
</organism>
<dbReference type="InterPro" id="IPR050790">
    <property type="entry name" value="ExbB/TolQ_transport"/>
</dbReference>
<keyword evidence="6" id="KW-0653">Protein transport</keyword>
<feature type="transmembrane region" description="Helical" evidence="7">
    <location>
        <begin position="175"/>
        <end position="199"/>
    </location>
</feature>
<evidence type="ECO:0000256" key="2">
    <source>
        <dbReference type="ARBA" id="ARBA00022475"/>
    </source>
</evidence>
<dbReference type="AlphaFoldDB" id="C2MAF4"/>
<evidence type="ECO:0000256" key="1">
    <source>
        <dbReference type="ARBA" id="ARBA00004651"/>
    </source>
</evidence>
<evidence type="ECO:0000256" key="7">
    <source>
        <dbReference type="SAM" id="Phobius"/>
    </source>
</evidence>
<dbReference type="Proteomes" id="UP000003303">
    <property type="component" value="Unassembled WGS sequence"/>
</dbReference>
<dbReference type="InterPro" id="IPR002898">
    <property type="entry name" value="MotA_ExbB_proton_chnl"/>
</dbReference>
<comment type="similarity">
    <text evidence="6">Belongs to the exbB/tolQ family.</text>
</comment>
<comment type="caution">
    <text evidence="9">The sequence shown here is derived from an EMBL/GenBank/DDBJ whole genome shotgun (WGS) entry which is preliminary data.</text>
</comment>
<evidence type="ECO:0000313" key="9">
    <source>
        <dbReference type="EMBL" id="EEK17289.1"/>
    </source>
</evidence>
<sequence length="224" mass="24271">MYPILQIANTVADQTATEPATMSLWELACAGGWIMIVLLLLSLVAIYVFVAKYIELRKVNRPDDSLIARIKDYLQMGRKDSAIALCKEKNTPEAHMIEKGLKRLGQPASEVLPAIENVGSYEVGRLERGLPLLATIAAGAPMIGFLGTVTGMVQAFFDLANAPGGIDVSLLSSGIYQALVTTVGGLIVGIVTLFLYNYLVGQINRIVNRLEANTLDFMDVINEL</sequence>
<reference evidence="9 10" key="1">
    <citation type="submission" date="2009-04" db="EMBL/GenBank/DDBJ databases">
        <authorList>
            <person name="Sebastian Y."/>
            <person name="Madupu R."/>
            <person name="Durkin A.S."/>
            <person name="Torralba M."/>
            <person name="Methe B."/>
            <person name="Sutton G.G."/>
            <person name="Strausberg R.L."/>
            <person name="Nelson K.E."/>
        </authorList>
    </citation>
    <scope>NUCLEOTIDE SEQUENCE [LARGE SCALE GENOMIC DNA]</scope>
    <source>
        <strain evidence="9 10">60-3</strain>
    </source>
</reference>
<dbReference type="eggNOG" id="COG0811">
    <property type="taxonomic scope" value="Bacteria"/>
</dbReference>
<keyword evidence="10" id="KW-1185">Reference proteome</keyword>
<dbReference type="PANTHER" id="PTHR30625:SF17">
    <property type="entry name" value="TOLQ-RELATED"/>
    <property type="match status" value="1"/>
</dbReference>
<dbReference type="PANTHER" id="PTHR30625">
    <property type="entry name" value="PROTEIN TOLQ"/>
    <property type="match status" value="1"/>
</dbReference>